<evidence type="ECO:0000313" key="1">
    <source>
        <dbReference type="EMBL" id="KAI0056670.1"/>
    </source>
</evidence>
<accession>A0ACB8SL52</accession>
<name>A0ACB8SL52_9AGAM</name>
<keyword evidence="2" id="KW-1185">Reference proteome</keyword>
<reference evidence="1" key="1">
    <citation type="submission" date="2021-03" db="EMBL/GenBank/DDBJ databases">
        <authorList>
            <consortium name="DOE Joint Genome Institute"/>
            <person name="Ahrendt S."/>
            <person name="Looney B.P."/>
            <person name="Miyauchi S."/>
            <person name="Morin E."/>
            <person name="Drula E."/>
            <person name="Courty P.E."/>
            <person name="Chicoki N."/>
            <person name="Fauchery L."/>
            <person name="Kohler A."/>
            <person name="Kuo A."/>
            <person name="Labutti K."/>
            <person name="Pangilinan J."/>
            <person name="Lipzen A."/>
            <person name="Riley R."/>
            <person name="Andreopoulos W."/>
            <person name="He G."/>
            <person name="Johnson J."/>
            <person name="Barry K.W."/>
            <person name="Grigoriev I.V."/>
            <person name="Nagy L."/>
            <person name="Hibbett D."/>
            <person name="Henrissat B."/>
            <person name="Matheny P.B."/>
            <person name="Labbe J."/>
            <person name="Martin F."/>
        </authorList>
    </citation>
    <scope>NUCLEOTIDE SEQUENCE</scope>
    <source>
        <strain evidence="1">HHB10654</strain>
    </source>
</reference>
<organism evidence="1 2">
    <name type="scientific">Artomyces pyxidatus</name>
    <dbReference type="NCBI Taxonomy" id="48021"/>
    <lineage>
        <taxon>Eukaryota</taxon>
        <taxon>Fungi</taxon>
        <taxon>Dikarya</taxon>
        <taxon>Basidiomycota</taxon>
        <taxon>Agaricomycotina</taxon>
        <taxon>Agaricomycetes</taxon>
        <taxon>Russulales</taxon>
        <taxon>Auriscalpiaceae</taxon>
        <taxon>Artomyces</taxon>
    </lineage>
</organism>
<protein>
    <submittedName>
        <fullName evidence="1">Uncharacterized protein</fullName>
    </submittedName>
</protein>
<dbReference type="Proteomes" id="UP000814140">
    <property type="component" value="Unassembled WGS sequence"/>
</dbReference>
<evidence type="ECO:0000313" key="2">
    <source>
        <dbReference type="Proteomes" id="UP000814140"/>
    </source>
</evidence>
<gene>
    <name evidence="1" type="ORF">BV25DRAFT_1552310</name>
</gene>
<reference evidence="1" key="2">
    <citation type="journal article" date="2022" name="New Phytol.">
        <title>Evolutionary transition to the ectomycorrhizal habit in the genomes of a hyperdiverse lineage of mushroom-forming fungi.</title>
        <authorList>
            <person name="Looney B."/>
            <person name="Miyauchi S."/>
            <person name="Morin E."/>
            <person name="Drula E."/>
            <person name="Courty P.E."/>
            <person name="Kohler A."/>
            <person name="Kuo A."/>
            <person name="LaButti K."/>
            <person name="Pangilinan J."/>
            <person name="Lipzen A."/>
            <person name="Riley R."/>
            <person name="Andreopoulos W."/>
            <person name="He G."/>
            <person name="Johnson J."/>
            <person name="Nolan M."/>
            <person name="Tritt A."/>
            <person name="Barry K.W."/>
            <person name="Grigoriev I.V."/>
            <person name="Nagy L.G."/>
            <person name="Hibbett D."/>
            <person name="Henrissat B."/>
            <person name="Matheny P.B."/>
            <person name="Labbe J."/>
            <person name="Martin F.M."/>
        </authorList>
    </citation>
    <scope>NUCLEOTIDE SEQUENCE</scope>
    <source>
        <strain evidence="1">HHB10654</strain>
    </source>
</reference>
<proteinExistence type="predicted"/>
<comment type="caution">
    <text evidence="1">The sequence shown here is derived from an EMBL/GenBank/DDBJ whole genome shotgun (WGS) entry which is preliminary data.</text>
</comment>
<dbReference type="EMBL" id="MU277260">
    <property type="protein sequence ID" value="KAI0056670.1"/>
    <property type="molecule type" value="Genomic_DNA"/>
</dbReference>
<sequence>MQTPRSTESSYTLVRSSTPRRSPAPRFDKTPSCTTDGLRLAMDTLVHARLLHAQHPDFRLSTISLQTSECLALAPSRCSCRHPCVPPSFALAMSVGVCDFRAEALAGKTWYIFDYFVPNPRAVRTFGVSTSLSLLQACAKDMRFRRWLPARTLKSFGLVLTMPTSRRLTSFRTQRSVSGRRTPHSLTQTVLETRRGGAEDYLAGLRLLC</sequence>